<evidence type="ECO:0000313" key="2">
    <source>
        <dbReference type="Proteomes" id="UP000037510"/>
    </source>
</evidence>
<comment type="caution">
    <text evidence="1">The sequence shown here is derived from an EMBL/GenBank/DDBJ whole genome shotgun (WGS) entry which is preliminary data.</text>
</comment>
<organism evidence="1 2">
    <name type="scientific">Operophtera brumata</name>
    <name type="common">Winter moth</name>
    <name type="synonym">Phalaena brumata</name>
    <dbReference type="NCBI Taxonomy" id="104452"/>
    <lineage>
        <taxon>Eukaryota</taxon>
        <taxon>Metazoa</taxon>
        <taxon>Ecdysozoa</taxon>
        <taxon>Arthropoda</taxon>
        <taxon>Hexapoda</taxon>
        <taxon>Insecta</taxon>
        <taxon>Pterygota</taxon>
        <taxon>Neoptera</taxon>
        <taxon>Endopterygota</taxon>
        <taxon>Lepidoptera</taxon>
        <taxon>Glossata</taxon>
        <taxon>Ditrysia</taxon>
        <taxon>Geometroidea</taxon>
        <taxon>Geometridae</taxon>
        <taxon>Larentiinae</taxon>
        <taxon>Operophtera</taxon>
    </lineage>
</organism>
<gene>
    <name evidence="1" type="ORF">OBRU01_03903</name>
</gene>
<protein>
    <submittedName>
        <fullName evidence="1">Grauzone</fullName>
    </submittedName>
</protein>
<dbReference type="EMBL" id="JTDY01000329">
    <property type="protein sequence ID" value="KOB77674.1"/>
    <property type="molecule type" value="Genomic_DNA"/>
</dbReference>
<proteinExistence type="predicted"/>
<dbReference type="AlphaFoldDB" id="A0A0L7LQJ8"/>
<keyword evidence="2" id="KW-1185">Reference proteome</keyword>
<name>A0A0L7LQJ8_OPEBR</name>
<sequence length="246" mass="27768">MSLYLPIKQVFKNDRLPQKLCDKCSCKVNDFYQFCNETIEVQDRLRAVLVSSGVASEDIVDLTRVKENASPVPSHCTLDKSTQTEWNTQDYPNDNTAIQPSASSNVFNNIQIKVEPRTVSPVKEESTDTADFGGFSDNSDDMSLITLKKKKRSKKEVNGVKKKAQKKKKLKDWESIVNGLPDGTHLSVVNDAMKADVKVEMEQKPELDVTVDVKAVKDEPAEVDVFHCCICFLQCYSKAEILQHYR</sequence>
<evidence type="ECO:0000313" key="1">
    <source>
        <dbReference type="EMBL" id="KOB77674.1"/>
    </source>
</evidence>
<reference evidence="1 2" key="1">
    <citation type="journal article" date="2015" name="Genome Biol. Evol.">
        <title>The genome of winter moth (Operophtera brumata) provides a genomic perspective on sexual dimorphism and phenology.</title>
        <authorList>
            <person name="Derks M.F."/>
            <person name="Smit S."/>
            <person name="Salis L."/>
            <person name="Schijlen E."/>
            <person name="Bossers A."/>
            <person name="Mateman C."/>
            <person name="Pijl A.S."/>
            <person name="de Ridder D."/>
            <person name="Groenen M.A."/>
            <person name="Visser M.E."/>
            <person name="Megens H.J."/>
        </authorList>
    </citation>
    <scope>NUCLEOTIDE SEQUENCE [LARGE SCALE GENOMIC DNA]</scope>
    <source>
        <strain evidence="1">WM2013NL</strain>
        <tissue evidence="1">Head and thorax</tissue>
    </source>
</reference>
<dbReference type="Proteomes" id="UP000037510">
    <property type="component" value="Unassembled WGS sequence"/>
</dbReference>
<accession>A0A0L7LQJ8</accession>
<dbReference type="Gene3D" id="3.40.1800.20">
    <property type="match status" value="1"/>
</dbReference>